<dbReference type="InterPro" id="IPR000310">
    <property type="entry name" value="Orn/Lys/Arg_deCO2ase_major_dom"/>
</dbReference>
<dbReference type="Proteomes" id="UP001341444">
    <property type="component" value="Unassembled WGS sequence"/>
</dbReference>
<evidence type="ECO:0000256" key="5">
    <source>
        <dbReference type="ARBA" id="ARBA00023239"/>
    </source>
</evidence>
<feature type="domain" description="Orn/Lys/Arg decarboxylases family 1 pyridoxal-P attachment site" evidence="6">
    <location>
        <begin position="7"/>
        <end position="300"/>
    </location>
</feature>
<evidence type="ECO:0000313" key="9">
    <source>
        <dbReference type="Proteomes" id="UP001341444"/>
    </source>
</evidence>
<keyword evidence="3" id="KW-0210">Decarboxylase</keyword>
<evidence type="ECO:0000256" key="4">
    <source>
        <dbReference type="ARBA" id="ARBA00022898"/>
    </source>
</evidence>
<reference evidence="8 9" key="1">
    <citation type="submission" date="2023-03" db="EMBL/GenBank/DDBJ databases">
        <title>Bacillus Genome Sequencing.</title>
        <authorList>
            <person name="Dunlap C."/>
        </authorList>
    </citation>
    <scope>NUCLEOTIDE SEQUENCE [LARGE SCALE GENOMIC DNA]</scope>
    <source>
        <strain evidence="8 9">B-23453</strain>
    </source>
</reference>
<dbReference type="SUPFAM" id="SSF53383">
    <property type="entry name" value="PLP-dependent transferases"/>
    <property type="match status" value="1"/>
</dbReference>
<keyword evidence="8" id="KW-0032">Aminotransferase</keyword>
<dbReference type="InterPro" id="IPR015421">
    <property type="entry name" value="PyrdxlP-dep_Trfase_major"/>
</dbReference>
<evidence type="ECO:0000313" key="8">
    <source>
        <dbReference type="EMBL" id="MED1206033.1"/>
    </source>
</evidence>
<dbReference type="InterPro" id="IPR052357">
    <property type="entry name" value="Orn_Lys_Arg_decarboxylase-I"/>
</dbReference>
<dbReference type="Pfam" id="PF03711">
    <property type="entry name" value="OKR_DC_1_C"/>
    <property type="match status" value="1"/>
</dbReference>
<protein>
    <submittedName>
        <fullName evidence="8">Aminotransferase class I/II-fold pyridoxal phosphate-dependent enzyme</fullName>
    </submittedName>
</protein>
<keyword evidence="5" id="KW-0456">Lyase</keyword>
<feature type="domain" description="Orn/Lys/Arg decarboxylase C-terminal" evidence="7">
    <location>
        <begin position="399"/>
        <end position="461"/>
    </location>
</feature>
<evidence type="ECO:0000256" key="3">
    <source>
        <dbReference type="ARBA" id="ARBA00022793"/>
    </source>
</evidence>
<evidence type="ECO:0000259" key="7">
    <source>
        <dbReference type="Pfam" id="PF03711"/>
    </source>
</evidence>
<evidence type="ECO:0000259" key="6">
    <source>
        <dbReference type="Pfam" id="PF01276"/>
    </source>
</evidence>
<dbReference type="CDD" id="cd00615">
    <property type="entry name" value="Orn_deC_like"/>
    <property type="match status" value="1"/>
</dbReference>
<accession>A0ABU6MMY1</accession>
<comment type="caution">
    <text evidence="8">The sequence shown here is derived from an EMBL/GenBank/DDBJ whole genome shotgun (WGS) entry which is preliminary data.</text>
</comment>
<gene>
    <name evidence="8" type="ORF">P4T90_23685</name>
</gene>
<keyword evidence="8" id="KW-0808">Transferase</keyword>
<name>A0ABU6MMY1_9BACI</name>
<keyword evidence="4" id="KW-0663">Pyridoxal phosphate</keyword>
<dbReference type="Pfam" id="PF01276">
    <property type="entry name" value="OKR_DC_1"/>
    <property type="match status" value="1"/>
</dbReference>
<evidence type="ECO:0000256" key="2">
    <source>
        <dbReference type="ARBA" id="ARBA00010671"/>
    </source>
</evidence>
<comment type="cofactor">
    <cofactor evidence="1">
        <name>pyridoxal 5'-phosphate</name>
        <dbReference type="ChEBI" id="CHEBI:597326"/>
    </cofactor>
</comment>
<dbReference type="SUPFAM" id="SSF55904">
    <property type="entry name" value="Ornithine decarboxylase C-terminal domain"/>
    <property type="match status" value="1"/>
</dbReference>
<sequence length="478" mass="53682">MNQEILPIYNAINKFKQKSPISFHVPGHKNGFLIDEKFKNIKPFLENDITELTGLDDLHSPEGAIKEAMELLTDYYGTVKSYFLVNGSTVGNLAMILSVCREGDYVMVQRNCHKSILNALKLAKVQPLFIYPEIDDVLGMAGGIDPQLLKNTFEKYKEIKAIIATYPNYYGKTYDLKEIIDLAHHYEIPVLVDEAHGAHFRLGDPFPPSAVELGADMVVHSAHKTLPAMTMGSYLHVNSGRISIPKVEEYLGILQSSSPSYPIMLSLDFSRYFLANFSGEDIEYTLQTIQRFVDGVKRLSPLKIKQDKKGDPLKVSIYMEGVSGFELQRMLEEQGVYGELADPYQVLYILPLLKKGTAYPYADALLRIQAAVEKNMPVTKGITVKNEIDSSFIRSIKPMALTYKEMESTPKETIPLLHSIDRIAAETVIPYPPGIPILMPGEEITNKHIQEICRLLEVNANFQGDSQQLKKGAIQVFC</sequence>
<dbReference type="InterPro" id="IPR036633">
    <property type="entry name" value="Prn/Lys/Arg_de-COase_C_sf"/>
</dbReference>
<dbReference type="GO" id="GO:0008483">
    <property type="term" value="F:transaminase activity"/>
    <property type="evidence" value="ECO:0007669"/>
    <property type="project" value="UniProtKB-KW"/>
</dbReference>
<dbReference type="Gene3D" id="3.90.100.10">
    <property type="entry name" value="Orn/Lys/Arg decarboxylase, C-terminal domain"/>
    <property type="match status" value="1"/>
</dbReference>
<dbReference type="InterPro" id="IPR008286">
    <property type="entry name" value="Prn/Lys/Arg_de-COase_C"/>
</dbReference>
<comment type="similarity">
    <text evidence="2">Belongs to the Orn/Lys/Arg decarboxylase class-I family.</text>
</comment>
<dbReference type="RefSeq" id="WP_066267799.1">
    <property type="nucleotide sequence ID" value="NZ_JARMAB010000046.1"/>
</dbReference>
<evidence type="ECO:0000256" key="1">
    <source>
        <dbReference type="ARBA" id="ARBA00001933"/>
    </source>
</evidence>
<dbReference type="InterPro" id="IPR015424">
    <property type="entry name" value="PyrdxlP-dep_Trfase"/>
</dbReference>
<organism evidence="8 9">
    <name type="scientific">Heyndrickxia acidicola</name>
    <dbReference type="NCBI Taxonomy" id="209389"/>
    <lineage>
        <taxon>Bacteria</taxon>
        <taxon>Bacillati</taxon>
        <taxon>Bacillota</taxon>
        <taxon>Bacilli</taxon>
        <taxon>Bacillales</taxon>
        <taxon>Bacillaceae</taxon>
        <taxon>Heyndrickxia</taxon>
    </lineage>
</organism>
<keyword evidence="9" id="KW-1185">Reference proteome</keyword>
<dbReference type="Gene3D" id="3.40.640.10">
    <property type="entry name" value="Type I PLP-dependent aspartate aminotransferase-like (Major domain)"/>
    <property type="match status" value="1"/>
</dbReference>
<proteinExistence type="inferred from homology"/>
<dbReference type="PANTHER" id="PTHR43277:SF3">
    <property type="entry name" value="DECARBOXYLASE, PUTATIVE-RELATED"/>
    <property type="match status" value="1"/>
</dbReference>
<dbReference type="EMBL" id="JARMAB010000046">
    <property type="protein sequence ID" value="MED1206033.1"/>
    <property type="molecule type" value="Genomic_DNA"/>
</dbReference>
<dbReference type="PANTHER" id="PTHR43277">
    <property type="entry name" value="ARGININE DECARBOXYLASE"/>
    <property type="match status" value="1"/>
</dbReference>